<accession>A0ABZ1K607</accession>
<feature type="region of interest" description="Disordered" evidence="1">
    <location>
        <begin position="164"/>
        <end position="185"/>
    </location>
</feature>
<evidence type="ECO:0000313" key="3">
    <source>
        <dbReference type="Proteomes" id="UP001622496"/>
    </source>
</evidence>
<proteinExistence type="predicted"/>
<evidence type="ECO:0000256" key="1">
    <source>
        <dbReference type="SAM" id="MobiDB-lite"/>
    </source>
</evidence>
<dbReference type="RefSeq" id="WP_134665015.1">
    <property type="nucleotide sequence ID" value="NZ_CP108135.1"/>
</dbReference>
<evidence type="ECO:0000313" key="2">
    <source>
        <dbReference type="EMBL" id="WTP65917.1"/>
    </source>
</evidence>
<dbReference type="Proteomes" id="UP001622496">
    <property type="component" value="Chromosome"/>
</dbReference>
<dbReference type="EMBL" id="CP108135">
    <property type="protein sequence ID" value="WTP65917.1"/>
    <property type="molecule type" value="Genomic_DNA"/>
</dbReference>
<reference evidence="2 3" key="1">
    <citation type="submission" date="2022-10" db="EMBL/GenBank/DDBJ databases">
        <title>The complete genomes of actinobacterial strains from the NBC collection.</title>
        <authorList>
            <person name="Joergensen T.S."/>
            <person name="Alvarez Arevalo M."/>
            <person name="Sterndorff E.B."/>
            <person name="Faurdal D."/>
            <person name="Vuksanovic O."/>
            <person name="Mourched A.-S."/>
            <person name="Charusanti P."/>
            <person name="Shaw S."/>
            <person name="Blin K."/>
            <person name="Weber T."/>
        </authorList>
    </citation>
    <scope>NUCLEOTIDE SEQUENCE [LARGE SCALE GENOMIC DNA]</scope>
    <source>
        <strain evidence="2 3">NBC_00185</strain>
    </source>
</reference>
<gene>
    <name evidence="2" type="ORF">OG560_10955</name>
</gene>
<protein>
    <submittedName>
        <fullName evidence="2">Universal stress protein</fullName>
    </submittedName>
</protein>
<organism evidence="2 3">
    <name type="scientific">[Kitasatospora] papulosa</name>
    <dbReference type="NCBI Taxonomy" id="1464011"/>
    <lineage>
        <taxon>Bacteria</taxon>
        <taxon>Bacillati</taxon>
        <taxon>Actinomycetota</taxon>
        <taxon>Actinomycetes</taxon>
        <taxon>Kitasatosporales</taxon>
        <taxon>Streptomycetaceae</taxon>
        <taxon>Streptomyces</taxon>
    </lineage>
</organism>
<keyword evidence="3" id="KW-1185">Reference proteome</keyword>
<sequence length="185" mass="19453">MTPLLCRPRRDRTPWLARAGLVQPVAAVLTDRIDDLAVAEAAARIALARRVPVLLIAVMPPGIHRQGDDPFSAPLRAVLARVMPKIGPSATGYIPEAFHLPAGRASRLAAAKELLALATRHRAPDVVTARRDPHGLDAHALIEAAALRGGPFVHAVAPAAWGPLQSPSAPAGDVPSGPWEGNVPR</sequence>
<name>A0ABZ1K607_9ACTN</name>